<accession>A0A521AJ31</accession>
<organism evidence="2 3">
    <name type="scientific">Thalassovita litoralis</name>
    <dbReference type="NCBI Taxonomy" id="1010611"/>
    <lineage>
        <taxon>Bacteria</taxon>
        <taxon>Pseudomonadati</taxon>
        <taxon>Pseudomonadota</taxon>
        <taxon>Alphaproteobacteria</taxon>
        <taxon>Rhodobacterales</taxon>
        <taxon>Roseobacteraceae</taxon>
        <taxon>Thalassovita</taxon>
    </lineage>
</organism>
<keyword evidence="3" id="KW-1185">Reference proteome</keyword>
<dbReference type="OrthoDB" id="784829at2"/>
<evidence type="ECO:0000313" key="2">
    <source>
        <dbReference type="EMBL" id="SMO34855.1"/>
    </source>
</evidence>
<protein>
    <submittedName>
        <fullName evidence="2">Uncharacterized protein</fullName>
    </submittedName>
</protein>
<evidence type="ECO:0000313" key="3">
    <source>
        <dbReference type="Proteomes" id="UP000316030"/>
    </source>
</evidence>
<feature type="coiled-coil region" evidence="1">
    <location>
        <begin position="17"/>
        <end position="51"/>
    </location>
</feature>
<dbReference type="AlphaFoldDB" id="A0A521AJ31"/>
<name>A0A521AJ31_9RHOB</name>
<gene>
    <name evidence="2" type="ORF">SAMN06265173_101195</name>
</gene>
<dbReference type="Proteomes" id="UP000316030">
    <property type="component" value="Unassembled WGS sequence"/>
</dbReference>
<dbReference type="EMBL" id="FXTO01000001">
    <property type="protein sequence ID" value="SMO34855.1"/>
    <property type="molecule type" value="Genomic_DNA"/>
</dbReference>
<keyword evidence="1" id="KW-0175">Coiled coil</keyword>
<dbReference type="RefSeq" id="WP_142491510.1">
    <property type="nucleotide sequence ID" value="NZ_FXTO01000001.1"/>
</dbReference>
<reference evidence="2 3" key="1">
    <citation type="submission" date="2017-05" db="EMBL/GenBank/DDBJ databases">
        <authorList>
            <person name="Varghese N."/>
            <person name="Submissions S."/>
        </authorList>
    </citation>
    <scope>NUCLEOTIDE SEQUENCE [LARGE SCALE GENOMIC DNA]</scope>
    <source>
        <strain evidence="2 3">DSM 29506</strain>
    </source>
</reference>
<sequence length="193" mass="20876">MMRGAEGWDGQSLRAHIEDAATAAGDAMQAIAELQERVDDLEAQLEALAERGGVGSSEVAEAKRRIAETLQLHGSSRFQRWAKSSSDRMVITNRMGFVKIEGDPDIGETESTYFFMVEPLKEILAGLDFRSVVTELQAEGVIVDHGGKPNKVFHVSSGGGKHLLYQINRDILDTLSTCPAPAPHGATSQEVGQ</sequence>
<proteinExistence type="predicted"/>
<evidence type="ECO:0000256" key="1">
    <source>
        <dbReference type="SAM" id="Coils"/>
    </source>
</evidence>